<evidence type="ECO:0000256" key="1">
    <source>
        <dbReference type="ARBA" id="ARBA00023015"/>
    </source>
</evidence>
<evidence type="ECO:0000313" key="5">
    <source>
        <dbReference type="EMBL" id="MCP2349008.1"/>
    </source>
</evidence>
<reference evidence="5 6" key="1">
    <citation type="submission" date="2022-06" db="EMBL/GenBank/DDBJ databases">
        <title>Sequencing the genomes of 1000 actinobacteria strains.</title>
        <authorList>
            <person name="Klenk H.-P."/>
        </authorList>
    </citation>
    <scope>NUCLEOTIDE SEQUENCE [LARGE SCALE GENOMIC DNA]</scope>
    <source>
        <strain evidence="5 6">DSM 44170</strain>
    </source>
</reference>
<evidence type="ECO:0000256" key="3">
    <source>
        <dbReference type="ARBA" id="ARBA00023163"/>
    </source>
</evidence>
<dbReference type="PROSITE" id="PS50043">
    <property type="entry name" value="HTH_LUXR_2"/>
    <property type="match status" value="1"/>
</dbReference>
<dbReference type="SUPFAM" id="SSF55874">
    <property type="entry name" value="ATPase domain of HSP90 chaperone/DNA topoisomerase II/histidine kinase"/>
    <property type="match status" value="1"/>
</dbReference>
<dbReference type="PANTHER" id="PTHR44688">
    <property type="entry name" value="DNA-BINDING TRANSCRIPTIONAL ACTIVATOR DEVR_DOSR"/>
    <property type="match status" value="1"/>
</dbReference>
<dbReference type="CDD" id="cd06170">
    <property type="entry name" value="LuxR_C_like"/>
    <property type="match status" value="1"/>
</dbReference>
<accession>A0ABT1K4S7</accession>
<keyword evidence="2 5" id="KW-0238">DNA-binding</keyword>
<organism evidence="5 6">
    <name type="scientific">Nonomuraea roseoviolacea subsp. carminata</name>
    <dbReference type="NCBI Taxonomy" id="160689"/>
    <lineage>
        <taxon>Bacteria</taxon>
        <taxon>Bacillati</taxon>
        <taxon>Actinomycetota</taxon>
        <taxon>Actinomycetes</taxon>
        <taxon>Streptosporangiales</taxon>
        <taxon>Streptosporangiaceae</taxon>
        <taxon>Nonomuraea</taxon>
    </lineage>
</organism>
<proteinExistence type="predicted"/>
<dbReference type="Pfam" id="PF00196">
    <property type="entry name" value="GerE"/>
    <property type="match status" value="1"/>
</dbReference>
<name>A0ABT1K4S7_9ACTN</name>
<keyword evidence="3" id="KW-0804">Transcription</keyword>
<evidence type="ECO:0000259" key="4">
    <source>
        <dbReference type="PROSITE" id="PS50043"/>
    </source>
</evidence>
<dbReference type="SMART" id="SM00421">
    <property type="entry name" value="HTH_LUXR"/>
    <property type="match status" value="1"/>
</dbReference>
<dbReference type="Gene3D" id="1.10.10.10">
    <property type="entry name" value="Winged helix-like DNA-binding domain superfamily/Winged helix DNA-binding domain"/>
    <property type="match status" value="1"/>
</dbReference>
<dbReference type="GO" id="GO:0003677">
    <property type="term" value="F:DNA binding"/>
    <property type="evidence" value="ECO:0007669"/>
    <property type="project" value="UniProtKB-KW"/>
</dbReference>
<keyword evidence="6" id="KW-1185">Reference proteome</keyword>
<evidence type="ECO:0000256" key="2">
    <source>
        <dbReference type="ARBA" id="ARBA00023125"/>
    </source>
</evidence>
<dbReference type="InterPro" id="IPR036890">
    <property type="entry name" value="HATPase_C_sf"/>
</dbReference>
<dbReference type="PROSITE" id="PS00622">
    <property type="entry name" value="HTH_LUXR_1"/>
    <property type="match status" value="1"/>
</dbReference>
<gene>
    <name evidence="5" type="ORF">HD595_005130</name>
</gene>
<dbReference type="Proteomes" id="UP001320766">
    <property type="component" value="Unassembled WGS sequence"/>
</dbReference>
<keyword evidence="1" id="KW-0805">Transcription regulation</keyword>
<sequence length="427" mass="44452">MELSDPRAVLAAVTSVLRAPIGGILEPLSEVLAEFLPHRALAMLTGDCARHPLRTHGEQPLAGRITSGELARAGAGVEVGEPWFGHARLAGESRLALIVASRPAGTSGALLAVVTDGDGVPGPMARDLVRLLWELLAGHVSDRGARLPPADLAGSRVAAGERARVIAELTDAHAATLASLLATLRSRTLGDAAARAAATDLAVSALIELRATGDLDRSLSEQSAGAAFDRLAGRLAPLTRHSEVALELVGPRAAERSIPADVAHAAQAVVRGCVVSMLEHEGVRRIRAAWELEEAALRVVVRDDGPGVATADDPPMRRLTELATALGGRLTLDAVPGWGTTVTAALPLAPAVAAGRAQGPLSALRPRELDVLERLARGLRNRRIAEELRISEHTVKFHVANILDKLGVTTRTEAAALAHASGFPSVA</sequence>
<dbReference type="PRINTS" id="PR00038">
    <property type="entry name" value="HTHLUXR"/>
</dbReference>
<dbReference type="RefSeq" id="WP_308211233.1">
    <property type="nucleotide sequence ID" value="NZ_BAAAVE010000007.1"/>
</dbReference>
<evidence type="ECO:0000313" key="6">
    <source>
        <dbReference type="Proteomes" id="UP001320766"/>
    </source>
</evidence>
<dbReference type="InterPro" id="IPR000792">
    <property type="entry name" value="Tscrpt_reg_LuxR_C"/>
</dbReference>
<dbReference type="Gene3D" id="3.30.565.10">
    <property type="entry name" value="Histidine kinase-like ATPase, C-terminal domain"/>
    <property type="match status" value="1"/>
</dbReference>
<dbReference type="InterPro" id="IPR036388">
    <property type="entry name" value="WH-like_DNA-bd_sf"/>
</dbReference>
<feature type="domain" description="HTH luxR-type" evidence="4">
    <location>
        <begin position="357"/>
        <end position="422"/>
    </location>
</feature>
<dbReference type="EMBL" id="JAMZEC010000001">
    <property type="protein sequence ID" value="MCP2349008.1"/>
    <property type="molecule type" value="Genomic_DNA"/>
</dbReference>
<protein>
    <submittedName>
        <fullName evidence="5">DNA-binding NarL/FixJ family response regulator</fullName>
    </submittedName>
</protein>
<dbReference type="InterPro" id="IPR016032">
    <property type="entry name" value="Sig_transdc_resp-reg_C-effctor"/>
</dbReference>
<dbReference type="SUPFAM" id="SSF46894">
    <property type="entry name" value="C-terminal effector domain of the bipartite response regulators"/>
    <property type="match status" value="1"/>
</dbReference>
<dbReference type="PANTHER" id="PTHR44688:SF16">
    <property type="entry name" value="DNA-BINDING TRANSCRIPTIONAL ACTIVATOR DEVR_DOSR"/>
    <property type="match status" value="1"/>
</dbReference>
<comment type="caution">
    <text evidence="5">The sequence shown here is derived from an EMBL/GenBank/DDBJ whole genome shotgun (WGS) entry which is preliminary data.</text>
</comment>